<dbReference type="OrthoDB" id="8221452at2"/>
<dbReference type="PANTHER" id="PTHR43317">
    <property type="entry name" value="THERMOSPERMINE SYNTHASE ACAULIS5"/>
    <property type="match status" value="1"/>
</dbReference>
<dbReference type="GO" id="GO:0006596">
    <property type="term" value="P:polyamine biosynthetic process"/>
    <property type="evidence" value="ECO:0007669"/>
    <property type="project" value="UniProtKB-KW"/>
</dbReference>
<sequence length="268" mass="28460">METPPTLETAEYRAELQPDRGSNGGFSLVIDDVTQSHVNPDDPLDLQLPYVRRIAAALSALPVGEPAVLHLGAGGLTLPRYVHALHPRSRQRVVELHPELLEFVTRHLPLPEGAPIELAIGDARAEVQRLRADDDANWDLVLVDIFAGGIVPRHVTTLEFFEELVSLLSPGGVLIVNCLNGAEPRVTSDTLAAVLDVLPQTLAIASEAVLMGVAPGNTIIVASRHPLDAAAVARRLAADPVSVATGAAVVDGQALEMFAGEVRRDALP</sequence>
<dbReference type="PANTHER" id="PTHR43317:SF1">
    <property type="entry name" value="THERMOSPERMINE SYNTHASE ACAULIS5"/>
    <property type="match status" value="1"/>
</dbReference>
<dbReference type="KEGG" id="agm:DCE93_08990"/>
<dbReference type="RefSeq" id="WP_108595589.1">
    <property type="nucleotide sequence ID" value="NZ_CP028913.1"/>
</dbReference>
<dbReference type="InterPro" id="IPR029063">
    <property type="entry name" value="SAM-dependent_MTases_sf"/>
</dbReference>
<dbReference type="NCBIfam" id="NF037959">
    <property type="entry name" value="MFS_SpdSyn"/>
    <property type="match status" value="1"/>
</dbReference>
<accession>A0A2S0WWT3</accession>
<keyword evidence="3" id="KW-1185">Reference proteome</keyword>
<dbReference type="Proteomes" id="UP000244729">
    <property type="component" value="Chromosome"/>
</dbReference>
<evidence type="ECO:0000313" key="2">
    <source>
        <dbReference type="EMBL" id="AWB95782.1"/>
    </source>
</evidence>
<evidence type="ECO:0000313" key="3">
    <source>
        <dbReference type="Proteomes" id="UP000244729"/>
    </source>
</evidence>
<dbReference type="SUPFAM" id="SSF53335">
    <property type="entry name" value="S-adenosyl-L-methionine-dependent methyltransferases"/>
    <property type="match status" value="1"/>
</dbReference>
<dbReference type="CDD" id="cd02440">
    <property type="entry name" value="AdoMet_MTases"/>
    <property type="match status" value="1"/>
</dbReference>
<evidence type="ECO:0000256" key="1">
    <source>
        <dbReference type="ARBA" id="ARBA00023115"/>
    </source>
</evidence>
<dbReference type="EMBL" id="CP028913">
    <property type="protein sequence ID" value="AWB95782.1"/>
    <property type="molecule type" value="Genomic_DNA"/>
</dbReference>
<keyword evidence="1" id="KW-0620">Polyamine biosynthesis</keyword>
<proteinExistence type="predicted"/>
<organism evidence="2 3">
    <name type="scientific">Agromyces badenianii</name>
    <dbReference type="NCBI Taxonomy" id="2080742"/>
    <lineage>
        <taxon>Bacteria</taxon>
        <taxon>Bacillati</taxon>
        <taxon>Actinomycetota</taxon>
        <taxon>Actinomycetes</taxon>
        <taxon>Micrococcales</taxon>
        <taxon>Microbacteriaceae</taxon>
        <taxon>Agromyces</taxon>
    </lineage>
</organism>
<dbReference type="Gene3D" id="3.40.50.150">
    <property type="entry name" value="Vaccinia Virus protein VP39"/>
    <property type="match status" value="1"/>
</dbReference>
<name>A0A2S0WWT3_9MICO</name>
<reference evidence="2 3" key="1">
    <citation type="submission" date="2018-04" db="EMBL/GenBank/DDBJ databases">
        <authorList>
            <person name="Li J."/>
        </authorList>
    </citation>
    <scope>NUCLEOTIDE SEQUENCE [LARGE SCALE GENOMIC DNA]</scope>
    <source>
        <strain evidence="3">30A</strain>
    </source>
</reference>
<gene>
    <name evidence="2" type="ORF">DCE93_08990</name>
</gene>
<protein>
    <submittedName>
        <fullName evidence="2">Spermine synthase</fullName>
    </submittedName>
</protein>
<dbReference type="AlphaFoldDB" id="A0A2S0WWT3"/>